<keyword evidence="3" id="KW-1185">Reference proteome</keyword>
<evidence type="ECO:0000313" key="3">
    <source>
        <dbReference type="Proteomes" id="UP001251528"/>
    </source>
</evidence>
<proteinExistence type="predicted"/>
<evidence type="ECO:0000256" key="1">
    <source>
        <dbReference type="SAM" id="MobiDB-lite"/>
    </source>
</evidence>
<feature type="region of interest" description="Disordered" evidence="1">
    <location>
        <begin position="46"/>
        <end position="71"/>
    </location>
</feature>
<name>A0AAJ0CVR6_9HYPO</name>
<protein>
    <submittedName>
        <fullName evidence="2">Uncharacterized protein</fullName>
    </submittedName>
</protein>
<evidence type="ECO:0000313" key="2">
    <source>
        <dbReference type="EMBL" id="KAK2605863.1"/>
    </source>
</evidence>
<accession>A0AAJ0CVR6</accession>
<dbReference type="AlphaFoldDB" id="A0AAJ0CVR6"/>
<feature type="compositionally biased region" description="Basic and acidic residues" evidence="1">
    <location>
        <begin position="52"/>
        <end position="67"/>
    </location>
</feature>
<dbReference type="Proteomes" id="UP001251528">
    <property type="component" value="Unassembled WGS sequence"/>
</dbReference>
<gene>
    <name evidence="2" type="ORF">QQS21_003703</name>
</gene>
<comment type="caution">
    <text evidence="2">The sequence shown here is derived from an EMBL/GenBank/DDBJ whole genome shotgun (WGS) entry which is preliminary data.</text>
</comment>
<organism evidence="2 3">
    <name type="scientific">Conoideocrella luteorostrata</name>
    <dbReference type="NCBI Taxonomy" id="1105319"/>
    <lineage>
        <taxon>Eukaryota</taxon>
        <taxon>Fungi</taxon>
        <taxon>Dikarya</taxon>
        <taxon>Ascomycota</taxon>
        <taxon>Pezizomycotina</taxon>
        <taxon>Sordariomycetes</taxon>
        <taxon>Hypocreomycetidae</taxon>
        <taxon>Hypocreales</taxon>
        <taxon>Clavicipitaceae</taxon>
        <taxon>Conoideocrella</taxon>
    </lineage>
</organism>
<reference evidence="2" key="1">
    <citation type="submission" date="2023-06" db="EMBL/GenBank/DDBJ databases">
        <title>Conoideocrella luteorostrata (Hypocreales: Clavicipitaceae), a potential biocontrol fungus for elongate hemlock scale in United States Christmas tree production areas.</title>
        <authorList>
            <person name="Barrett H."/>
            <person name="Lovett B."/>
            <person name="Macias A.M."/>
            <person name="Stajich J.E."/>
            <person name="Kasson M.T."/>
        </authorList>
    </citation>
    <scope>NUCLEOTIDE SEQUENCE</scope>
    <source>
        <strain evidence="2">ARSEF 14590</strain>
    </source>
</reference>
<sequence>MSSLGIPLSSISASRHATTALALLPAFIPVAYVVYTNWAVQRNTSSVAGRLPPHDDESSPERSHPKEPYSLPAKVKESLSEWIVSYERVVSYPCPTSSLAYLPDQPTTSAQAQATQPSSLLLAWLRTTHRAFSWTPQAFIIRSALSEPLNKGSFDAKWIDNLDFKPGDVVNGVYSVSSHVRDDSTGSERAELLFDIPPSYKGPSVRGLILSSIEPVTSSSNEAIIFVNETWMWRRADEKPTLLESPFGKWFHRLLAGWLIMKGIKGVTA</sequence>
<dbReference type="EMBL" id="JASWJB010000050">
    <property type="protein sequence ID" value="KAK2605863.1"/>
    <property type="molecule type" value="Genomic_DNA"/>
</dbReference>